<feature type="compositionally biased region" description="Basic and acidic residues" evidence="1">
    <location>
        <begin position="64"/>
        <end position="83"/>
    </location>
</feature>
<evidence type="ECO:0000313" key="2">
    <source>
        <dbReference type="EMBL" id="OQR76637.1"/>
    </source>
</evidence>
<gene>
    <name evidence="2" type="ORF">BIW11_07655</name>
</gene>
<dbReference type="EMBL" id="MNPL01004587">
    <property type="protein sequence ID" value="OQR76637.1"/>
    <property type="molecule type" value="Genomic_DNA"/>
</dbReference>
<organism evidence="2 3">
    <name type="scientific">Tropilaelaps mercedesae</name>
    <dbReference type="NCBI Taxonomy" id="418985"/>
    <lineage>
        <taxon>Eukaryota</taxon>
        <taxon>Metazoa</taxon>
        <taxon>Ecdysozoa</taxon>
        <taxon>Arthropoda</taxon>
        <taxon>Chelicerata</taxon>
        <taxon>Arachnida</taxon>
        <taxon>Acari</taxon>
        <taxon>Parasitiformes</taxon>
        <taxon>Mesostigmata</taxon>
        <taxon>Gamasina</taxon>
        <taxon>Dermanyssoidea</taxon>
        <taxon>Laelapidae</taxon>
        <taxon>Tropilaelaps</taxon>
    </lineage>
</organism>
<keyword evidence="3" id="KW-1185">Reference proteome</keyword>
<proteinExistence type="predicted"/>
<dbReference type="Gene3D" id="3.40.1180.10">
    <property type="entry name" value="Decaprenyl diphosphate synthase-like"/>
    <property type="match status" value="1"/>
</dbReference>
<protein>
    <submittedName>
        <fullName evidence="2">Dehydrodolichyl diphosphate synthase-like</fullName>
    </submittedName>
</protein>
<dbReference type="InParanoid" id="A0A1V9XT16"/>
<feature type="non-terminal residue" evidence="2">
    <location>
        <position position="83"/>
    </location>
</feature>
<accession>A0A1V9XT16</accession>
<sequence length="83" mass="10089">MQPIYKYLRKTLKNFLNNGVEIDRYGVCFRTFGDLTKLPKDIQRLIAKIEIRTRQNRRYATRNETTEESRYISKSLDRRCKKQ</sequence>
<comment type="caution">
    <text evidence="2">The sequence shown here is derived from an EMBL/GenBank/DDBJ whole genome shotgun (WGS) entry which is preliminary data.</text>
</comment>
<dbReference type="Proteomes" id="UP000192247">
    <property type="component" value="Unassembled WGS sequence"/>
</dbReference>
<dbReference type="InterPro" id="IPR036424">
    <property type="entry name" value="UPP_synth-like_sf"/>
</dbReference>
<evidence type="ECO:0000256" key="1">
    <source>
        <dbReference type="SAM" id="MobiDB-lite"/>
    </source>
</evidence>
<reference evidence="2 3" key="1">
    <citation type="journal article" date="2017" name="Gigascience">
        <title>Draft genome of the honey bee ectoparasitic mite, Tropilaelaps mercedesae, is shaped by the parasitic life history.</title>
        <authorList>
            <person name="Dong X."/>
            <person name="Armstrong S.D."/>
            <person name="Xia D."/>
            <person name="Makepeace B.L."/>
            <person name="Darby A.C."/>
            <person name="Kadowaki T."/>
        </authorList>
    </citation>
    <scope>NUCLEOTIDE SEQUENCE [LARGE SCALE GENOMIC DNA]</scope>
    <source>
        <strain evidence="2">Wuxi-XJTLU</strain>
    </source>
</reference>
<name>A0A1V9XT16_9ACAR</name>
<dbReference type="GO" id="GO:0016765">
    <property type="term" value="F:transferase activity, transferring alkyl or aryl (other than methyl) groups"/>
    <property type="evidence" value="ECO:0007669"/>
    <property type="project" value="InterPro"/>
</dbReference>
<feature type="region of interest" description="Disordered" evidence="1">
    <location>
        <begin position="61"/>
        <end position="83"/>
    </location>
</feature>
<evidence type="ECO:0000313" key="3">
    <source>
        <dbReference type="Proteomes" id="UP000192247"/>
    </source>
</evidence>
<dbReference type="AlphaFoldDB" id="A0A1V9XT16"/>